<dbReference type="Proteomes" id="UP000276232">
    <property type="component" value="Unassembled WGS sequence"/>
</dbReference>
<dbReference type="PROSITE" id="PS51352">
    <property type="entry name" value="THIOREDOXIN_2"/>
    <property type="match status" value="1"/>
</dbReference>
<reference evidence="3 4" key="1">
    <citation type="journal article" date="2015" name="Stand. Genomic Sci.">
        <title>Genomic Encyclopedia of Bacterial and Archaeal Type Strains, Phase III: the genomes of soil and plant-associated and newly described type strains.</title>
        <authorList>
            <person name="Whitman W.B."/>
            <person name="Woyke T."/>
            <person name="Klenk H.P."/>
            <person name="Zhou Y."/>
            <person name="Lilburn T.G."/>
            <person name="Beck B.J."/>
            <person name="De Vos P."/>
            <person name="Vandamme P."/>
            <person name="Eisen J.A."/>
            <person name="Garrity G."/>
            <person name="Hugenholtz P."/>
            <person name="Kyrpides N.C."/>
        </authorList>
    </citation>
    <scope>NUCLEOTIDE SEQUENCE [LARGE SCALE GENOMIC DNA]</scope>
    <source>
        <strain evidence="3 4">CECT 7306</strain>
    </source>
</reference>
<feature type="domain" description="Thioredoxin" evidence="2">
    <location>
        <begin position="1"/>
        <end position="154"/>
    </location>
</feature>
<name>A0A3N1HTC0_9ACTN</name>
<dbReference type="InParanoid" id="A0A3N1HTC0"/>
<dbReference type="RefSeq" id="WP_158674166.1">
    <property type="nucleotide sequence ID" value="NZ_RJKN01000001.1"/>
</dbReference>
<dbReference type="AlphaFoldDB" id="A0A3N1HTC0"/>
<evidence type="ECO:0000259" key="2">
    <source>
        <dbReference type="PROSITE" id="PS51352"/>
    </source>
</evidence>
<gene>
    <name evidence="3" type="ORF">EDC03_0380</name>
</gene>
<dbReference type="GO" id="GO:0016209">
    <property type="term" value="F:antioxidant activity"/>
    <property type="evidence" value="ECO:0007669"/>
    <property type="project" value="InterPro"/>
</dbReference>
<dbReference type="SUPFAM" id="SSF52833">
    <property type="entry name" value="Thioredoxin-like"/>
    <property type="match status" value="1"/>
</dbReference>
<feature type="region of interest" description="Disordered" evidence="1">
    <location>
        <begin position="1"/>
        <end position="23"/>
    </location>
</feature>
<dbReference type="EMBL" id="RJKN01000001">
    <property type="protein sequence ID" value="ROP45773.1"/>
    <property type="molecule type" value="Genomic_DNA"/>
</dbReference>
<dbReference type="InterPro" id="IPR000866">
    <property type="entry name" value="AhpC/TSA"/>
</dbReference>
<evidence type="ECO:0000313" key="3">
    <source>
        <dbReference type="EMBL" id="ROP45773.1"/>
    </source>
</evidence>
<sequence length="162" mass="16691">MVGSCAPSGPSLVGADGSSVDVTDDLPPGRRGRLLVFLPFAASPVCGEEAGALRDRAGDLSAAGLDVVAVTCDALPALAAWVRAERLVHPVLSDFWPHGALASAWRVLDPVTGAPRRTSFLLDDGLVVRWRDDQPPGRARSLDDALDAAARLLPGTHGGGGP</sequence>
<accession>A0A3N1HTC0</accession>
<evidence type="ECO:0000256" key="1">
    <source>
        <dbReference type="SAM" id="MobiDB-lite"/>
    </source>
</evidence>
<dbReference type="InterPro" id="IPR013766">
    <property type="entry name" value="Thioredoxin_domain"/>
</dbReference>
<organism evidence="3 4">
    <name type="scientific">Pseudokineococcus lusitanus</name>
    <dbReference type="NCBI Taxonomy" id="763993"/>
    <lineage>
        <taxon>Bacteria</taxon>
        <taxon>Bacillati</taxon>
        <taxon>Actinomycetota</taxon>
        <taxon>Actinomycetes</taxon>
        <taxon>Kineosporiales</taxon>
        <taxon>Kineosporiaceae</taxon>
        <taxon>Pseudokineococcus</taxon>
    </lineage>
</organism>
<protein>
    <submittedName>
        <fullName evidence="3">Peroxiredoxin</fullName>
    </submittedName>
</protein>
<keyword evidence="4" id="KW-1185">Reference proteome</keyword>
<dbReference type="Pfam" id="PF00578">
    <property type="entry name" value="AhpC-TSA"/>
    <property type="match status" value="1"/>
</dbReference>
<comment type="caution">
    <text evidence="3">The sequence shown here is derived from an EMBL/GenBank/DDBJ whole genome shotgun (WGS) entry which is preliminary data.</text>
</comment>
<proteinExistence type="predicted"/>
<evidence type="ECO:0000313" key="4">
    <source>
        <dbReference type="Proteomes" id="UP000276232"/>
    </source>
</evidence>
<dbReference type="GO" id="GO:0016491">
    <property type="term" value="F:oxidoreductase activity"/>
    <property type="evidence" value="ECO:0007669"/>
    <property type="project" value="InterPro"/>
</dbReference>
<dbReference type="Gene3D" id="3.40.30.10">
    <property type="entry name" value="Glutaredoxin"/>
    <property type="match status" value="1"/>
</dbReference>
<dbReference type="InterPro" id="IPR036249">
    <property type="entry name" value="Thioredoxin-like_sf"/>
</dbReference>
<dbReference type="OrthoDB" id="9812811at2"/>